<dbReference type="InterPro" id="IPR025157">
    <property type="entry name" value="Hemagglutinin_rpt"/>
</dbReference>
<dbReference type="EMBL" id="PHKW01000075">
    <property type="protein sequence ID" value="PKV14790.1"/>
    <property type="molecule type" value="Genomic_DNA"/>
</dbReference>
<keyword evidence="5" id="KW-1185">Reference proteome</keyword>
<comment type="caution">
    <text evidence="2">The sequence shown here is derived from an EMBL/GenBank/DDBJ whole genome shotgun (WGS) entry which is preliminary data.</text>
</comment>
<accession>A0A2N3RDC3</accession>
<gene>
    <name evidence="2" type="ORF">XpruCFBP8353_23175</name>
    <name evidence="3" type="ORF">XpruCFBP8354_23125</name>
</gene>
<dbReference type="GO" id="GO:0003824">
    <property type="term" value="F:catalytic activity"/>
    <property type="evidence" value="ECO:0007669"/>
    <property type="project" value="UniProtKB-ARBA"/>
</dbReference>
<proteinExistence type="predicted"/>
<evidence type="ECO:0000256" key="1">
    <source>
        <dbReference type="SAM" id="MobiDB-lite"/>
    </source>
</evidence>
<dbReference type="Pfam" id="PF13332">
    <property type="entry name" value="Fil_haemagg_2"/>
    <property type="match status" value="1"/>
</dbReference>
<feature type="compositionally biased region" description="Low complexity" evidence="1">
    <location>
        <begin position="56"/>
        <end position="70"/>
    </location>
</feature>
<dbReference type="EMBL" id="PHKV01000093">
    <property type="protein sequence ID" value="PKV10500.1"/>
    <property type="molecule type" value="Genomic_DNA"/>
</dbReference>
<protein>
    <recommendedName>
        <fullName evidence="6">Hemagglutinin</fullName>
    </recommendedName>
</protein>
<feature type="non-terminal residue" evidence="2">
    <location>
        <position position="1"/>
    </location>
</feature>
<evidence type="ECO:0000313" key="3">
    <source>
        <dbReference type="EMBL" id="PKV14790.1"/>
    </source>
</evidence>
<dbReference type="Proteomes" id="UP000233720">
    <property type="component" value="Unassembled WGS sequence"/>
</dbReference>
<organism evidence="2 4">
    <name type="scientific">Xanthomonas prunicola</name>
    <dbReference type="NCBI Taxonomy" id="2053930"/>
    <lineage>
        <taxon>Bacteria</taxon>
        <taxon>Pseudomonadati</taxon>
        <taxon>Pseudomonadota</taxon>
        <taxon>Gammaproteobacteria</taxon>
        <taxon>Lysobacterales</taxon>
        <taxon>Lysobacteraceae</taxon>
        <taxon>Xanthomonas</taxon>
    </lineage>
</organism>
<sequence>SVTQVASSVGSKDGNLVISAGNQLTIAGSDLGAGKDLTLAAKDIALLARQDTVDHQSSQSSKSSGFSVGVTYDPGASYRSARDSTTKN</sequence>
<evidence type="ECO:0000313" key="4">
    <source>
        <dbReference type="Proteomes" id="UP000233720"/>
    </source>
</evidence>
<dbReference type="AlphaFoldDB" id="A0A2N3RDC3"/>
<dbReference type="RefSeq" id="WP_133125733.1">
    <property type="nucleotide sequence ID" value="NZ_PHKV01000093.1"/>
</dbReference>
<evidence type="ECO:0000313" key="5">
    <source>
        <dbReference type="Proteomes" id="UP000233748"/>
    </source>
</evidence>
<name>A0A2N3RDC3_9XANT</name>
<dbReference type="Proteomes" id="UP000233748">
    <property type="component" value="Unassembled WGS sequence"/>
</dbReference>
<reference evidence="4 5" key="1">
    <citation type="submission" date="2017-11" db="EMBL/GenBank/DDBJ databases">
        <title>Xanthomonas prunicola sp. nov., a novel pathogen that affects nectarine (Prunus persica var. nectarine) trees.</title>
        <authorList>
            <person name="Lopez M."/>
            <person name="Lopez-Soriano P."/>
            <person name="Garita-Cambronero J."/>
            <person name="Beltran C."/>
            <person name="Taghouti G."/>
            <person name="Portier P."/>
            <person name="Cubero J."/>
            <person name="Fischer-Le Saux M."/>
            <person name="Marco-Noales E."/>
        </authorList>
    </citation>
    <scope>NUCLEOTIDE SEQUENCE [LARGE SCALE GENOMIC DNA]</scope>
    <source>
        <strain evidence="2 4">CFBP8353</strain>
        <strain evidence="3 5">CFBP8354</strain>
    </source>
</reference>
<evidence type="ECO:0008006" key="6">
    <source>
        <dbReference type="Google" id="ProtNLM"/>
    </source>
</evidence>
<feature type="non-terminal residue" evidence="2">
    <location>
        <position position="88"/>
    </location>
</feature>
<evidence type="ECO:0000313" key="2">
    <source>
        <dbReference type="EMBL" id="PKV10500.1"/>
    </source>
</evidence>
<feature type="region of interest" description="Disordered" evidence="1">
    <location>
        <begin position="51"/>
        <end position="88"/>
    </location>
</feature>